<protein>
    <submittedName>
        <fullName evidence="2">Uncharacterized protein</fullName>
    </submittedName>
</protein>
<evidence type="ECO:0000313" key="2">
    <source>
        <dbReference type="EMBL" id="KAH1168725.1"/>
    </source>
</evidence>
<dbReference type="EMBL" id="JAHDVG010000485">
    <property type="protein sequence ID" value="KAH1168725.1"/>
    <property type="molecule type" value="Genomic_DNA"/>
</dbReference>
<evidence type="ECO:0000313" key="3">
    <source>
        <dbReference type="Proteomes" id="UP000827986"/>
    </source>
</evidence>
<gene>
    <name evidence="2" type="ORF">KIL84_013315</name>
</gene>
<dbReference type="Proteomes" id="UP000827986">
    <property type="component" value="Unassembled WGS sequence"/>
</dbReference>
<keyword evidence="1" id="KW-0812">Transmembrane</keyword>
<keyword evidence="3" id="KW-1185">Reference proteome</keyword>
<sequence length="104" mass="11942">MLLEPVFDPSVITRDCVVRSLACLSHVAKLRNATFMKAVFFVWLFLFATPPFCWANGAVHQSRRSEAGFSFSQLLLHGSRLFFAVMNLDTYRSSWIQGSTDYQW</sequence>
<reference evidence="2" key="1">
    <citation type="submission" date="2021-09" db="EMBL/GenBank/DDBJ databases">
        <title>The genome of Mauremys mutica provides insights into the evolution of semi-aquatic lifestyle.</title>
        <authorList>
            <person name="Gong S."/>
            <person name="Gao Y."/>
        </authorList>
    </citation>
    <scope>NUCLEOTIDE SEQUENCE</scope>
    <source>
        <strain evidence="2">MM-2020</strain>
        <tissue evidence="2">Muscle</tissue>
    </source>
</reference>
<comment type="caution">
    <text evidence="2">The sequence shown here is derived from an EMBL/GenBank/DDBJ whole genome shotgun (WGS) entry which is preliminary data.</text>
</comment>
<keyword evidence="1" id="KW-1133">Transmembrane helix</keyword>
<name>A0A9D3WXE7_9SAUR</name>
<keyword evidence="1" id="KW-0472">Membrane</keyword>
<accession>A0A9D3WXE7</accession>
<dbReference type="AlphaFoldDB" id="A0A9D3WXE7"/>
<evidence type="ECO:0000256" key="1">
    <source>
        <dbReference type="SAM" id="Phobius"/>
    </source>
</evidence>
<proteinExistence type="predicted"/>
<feature type="transmembrane region" description="Helical" evidence="1">
    <location>
        <begin position="35"/>
        <end position="55"/>
    </location>
</feature>
<organism evidence="2 3">
    <name type="scientific">Mauremys mutica</name>
    <name type="common">yellowpond turtle</name>
    <dbReference type="NCBI Taxonomy" id="74926"/>
    <lineage>
        <taxon>Eukaryota</taxon>
        <taxon>Metazoa</taxon>
        <taxon>Chordata</taxon>
        <taxon>Craniata</taxon>
        <taxon>Vertebrata</taxon>
        <taxon>Euteleostomi</taxon>
        <taxon>Archelosauria</taxon>
        <taxon>Testudinata</taxon>
        <taxon>Testudines</taxon>
        <taxon>Cryptodira</taxon>
        <taxon>Durocryptodira</taxon>
        <taxon>Testudinoidea</taxon>
        <taxon>Geoemydidae</taxon>
        <taxon>Geoemydinae</taxon>
        <taxon>Mauremys</taxon>
    </lineage>
</organism>